<dbReference type="GO" id="GO:0005504">
    <property type="term" value="F:fatty acid binding"/>
    <property type="evidence" value="ECO:0007669"/>
    <property type="project" value="InterPro"/>
</dbReference>
<dbReference type="Gene3D" id="1.10.110.10">
    <property type="entry name" value="Plant lipid-transfer and hydrophobic proteins"/>
    <property type="match status" value="1"/>
</dbReference>
<protein>
    <submittedName>
        <fullName evidence="3">Lipid-transfer protein DIR1</fullName>
    </submittedName>
</protein>
<evidence type="ECO:0000313" key="3">
    <source>
        <dbReference type="EMBL" id="PKU63526.1"/>
    </source>
</evidence>
<dbReference type="InterPro" id="IPR016140">
    <property type="entry name" value="Bifunc_inhib/LTP/seed_store"/>
</dbReference>
<dbReference type="SUPFAM" id="SSF47699">
    <property type="entry name" value="Bifunctional inhibitor/lipid-transfer protein/seed storage 2S albumin"/>
    <property type="match status" value="1"/>
</dbReference>
<accession>A0A2I0VJD6</accession>
<feature type="domain" description="Bifunctional inhibitor/plant lipid transfer protein/seed storage helical" evidence="2">
    <location>
        <begin position="28"/>
        <end position="100"/>
    </location>
</feature>
<gene>
    <name evidence="3" type="primary">DIR1</name>
    <name evidence="3" type="ORF">MA16_Dca026185</name>
</gene>
<feature type="chain" id="PRO_5014136259" evidence="1">
    <location>
        <begin position="22"/>
        <end position="100"/>
    </location>
</feature>
<reference evidence="3 4" key="2">
    <citation type="journal article" date="2017" name="Nature">
        <title>The Apostasia genome and the evolution of orchids.</title>
        <authorList>
            <person name="Zhang G.Q."/>
            <person name="Liu K.W."/>
            <person name="Li Z."/>
            <person name="Lohaus R."/>
            <person name="Hsiao Y.Y."/>
            <person name="Niu S.C."/>
            <person name="Wang J.Y."/>
            <person name="Lin Y.C."/>
            <person name="Xu Q."/>
            <person name="Chen L.J."/>
            <person name="Yoshida K."/>
            <person name="Fujiwara S."/>
            <person name="Wang Z.W."/>
            <person name="Zhang Y.Q."/>
            <person name="Mitsuda N."/>
            <person name="Wang M."/>
            <person name="Liu G.H."/>
            <person name="Pecoraro L."/>
            <person name="Huang H.X."/>
            <person name="Xiao X.J."/>
            <person name="Lin M."/>
            <person name="Wu X.Y."/>
            <person name="Wu W.L."/>
            <person name="Chen Y.Y."/>
            <person name="Chang S.B."/>
            <person name="Sakamoto S."/>
            <person name="Ohme-Takagi M."/>
            <person name="Yagi M."/>
            <person name="Zeng S.J."/>
            <person name="Shen C.Y."/>
            <person name="Yeh C.M."/>
            <person name="Luo Y.B."/>
            <person name="Tsai W.C."/>
            <person name="Van de Peer Y."/>
            <person name="Liu Z.J."/>
        </authorList>
    </citation>
    <scope>NUCLEOTIDE SEQUENCE [LARGE SCALE GENOMIC DNA]</scope>
    <source>
        <tissue evidence="3">The whole plant</tissue>
    </source>
</reference>
<evidence type="ECO:0000256" key="1">
    <source>
        <dbReference type="SAM" id="SignalP"/>
    </source>
</evidence>
<dbReference type="EMBL" id="KZ503482">
    <property type="protein sequence ID" value="PKU63526.1"/>
    <property type="molecule type" value="Genomic_DNA"/>
</dbReference>
<evidence type="ECO:0000259" key="2">
    <source>
        <dbReference type="SMART" id="SM00499"/>
    </source>
</evidence>
<feature type="signal peptide" evidence="1">
    <location>
        <begin position="1"/>
        <end position="21"/>
    </location>
</feature>
<name>A0A2I0VJD6_9ASPA</name>
<dbReference type="OrthoDB" id="643149at2759"/>
<evidence type="ECO:0000313" key="4">
    <source>
        <dbReference type="Proteomes" id="UP000233837"/>
    </source>
</evidence>
<reference evidence="3 4" key="1">
    <citation type="journal article" date="2016" name="Sci. Rep.">
        <title>The Dendrobium catenatum Lindl. genome sequence provides insights into polysaccharide synthase, floral development and adaptive evolution.</title>
        <authorList>
            <person name="Zhang G.Q."/>
            <person name="Xu Q."/>
            <person name="Bian C."/>
            <person name="Tsai W.C."/>
            <person name="Yeh C.M."/>
            <person name="Liu K.W."/>
            <person name="Yoshida K."/>
            <person name="Zhang L.S."/>
            <person name="Chang S.B."/>
            <person name="Chen F."/>
            <person name="Shi Y."/>
            <person name="Su Y.Y."/>
            <person name="Zhang Y.Q."/>
            <person name="Chen L.J."/>
            <person name="Yin Y."/>
            <person name="Lin M."/>
            <person name="Huang H."/>
            <person name="Deng H."/>
            <person name="Wang Z.W."/>
            <person name="Zhu S.L."/>
            <person name="Zhao X."/>
            <person name="Deng C."/>
            <person name="Niu S.C."/>
            <person name="Huang J."/>
            <person name="Wang M."/>
            <person name="Liu G.H."/>
            <person name="Yang H.J."/>
            <person name="Xiao X.J."/>
            <person name="Hsiao Y.Y."/>
            <person name="Wu W.L."/>
            <person name="Chen Y.Y."/>
            <person name="Mitsuda N."/>
            <person name="Ohme-Takagi M."/>
            <person name="Luo Y.B."/>
            <person name="Van de Peer Y."/>
            <person name="Liu Z.J."/>
        </authorList>
    </citation>
    <scope>NUCLEOTIDE SEQUENCE [LARGE SCALE GENOMIC DNA]</scope>
    <source>
        <tissue evidence="3">The whole plant</tissue>
    </source>
</reference>
<keyword evidence="4" id="KW-1185">Reference proteome</keyword>
<dbReference type="Pfam" id="PF14368">
    <property type="entry name" value="LTP_2"/>
    <property type="match status" value="1"/>
</dbReference>
<dbReference type="PANTHER" id="PTHR33122">
    <property type="entry name" value="LIPID BINDING PROTEIN-RELATED"/>
    <property type="match status" value="1"/>
</dbReference>
<dbReference type="STRING" id="906689.A0A2I0VJD6"/>
<dbReference type="CDD" id="cd04660">
    <property type="entry name" value="nsLTP_like"/>
    <property type="match status" value="1"/>
</dbReference>
<dbReference type="InterPro" id="IPR036312">
    <property type="entry name" value="Bifun_inhib/LTP/seed_sf"/>
</dbReference>
<proteinExistence type="predicted"/>
<sequence>MASTVRAQAILLLAVLSLATAATSLSICNMSTDDLAECRPAVSGPSPSEPSTACCSVLEKADLPCLCTYRSSPLLPSFGIDPNLALQLPRKCSLSPPADC</sequence>
<dbReference type="PANTHER" id="PTHR33122:SF60">
    <property type="entry name" value="LIPID-TRANSFER PROTEIN DIR1-RELATED"/>
    <property type="match status" value="1"/>
</dbReference>
<dbReference type="SMART" id="SM00499">
    <property type="entry name" value="AAI"/>
    <property type="match status" value="1"/>
</dbReference>
<organism evidence="3 4">
    <name type="scientific">Dendrobium catenatum</name>
    <dbReference type="NCBI Taxonomy" id="906689"/>
    <lineage>
        <taxon>Eukaryota</taxon>
        <taxon>Viridiplantae</taxon>
        <taxon>Streptophyta</taxon>
        <taxon>Embryophyta</taxon>
        <taxon>Tracheophyta</taxon>
        <taxon>Spermatophyta</taxon>
        <taxon>Magnoliopsida</taxon>
        <taxon>Liliopsida</taxon>
        <taxon>Asparagales</taxon>
        <taxon>Orchidaceae</taxon>
        <taxon>Epidendroideae</taxon>
        <taxon>Malaxideae</taxon>
        <taxon>Dendrobiinae</taxon>
        <taxon>Dendrobium</taxon>
    </lineage>
</organism>
<dbReference type="Proteomes" id="UP000233837">
    <property type="component" value="Unassembled WGS sequence"/>
</dbReference>
<keyword evidence="1" id="KW-0732">Signal</keyword>
<dbReference type="InterPro" id="IPR044741">
    <property type="entry name" value="NsLTP-like"/>
</dbReference>
<dbReference type="AlphaFoldDB" id="A0A2I0VJD6"/>
<dbReference type="GO" id="GO:0009627">
    <property type="term" value="P:systemic acquired resistance"/>
    <property type="evidence" value="ECO:0007669"/>
    <property type="project" value="InterPro"/>
</dbReference>
<dbReference type="InterPro" id="IPR039265">
    <property type="entry name" value="DIR1-like"/>
</dbReference>